<evidence type="ECO:0000313" key="3">
    <source>
        <dbReference type="Proteomes" id="UP000217784"/>
    </source>
</evidence>
<protein>
    <recommendedName>
        <fullName evidence="1">HTH iclR-type domain-containing protein</fullName>
    </recommendedName>
</protein>
<dbReference type="GO" id="GO:0006355">
    <property type="term" value="P:regulation of DNA-templated transcription"/>
    <property type="evidence" value="ECO:0007669"/>
    <property type="project" value="InterPro"/>
</dbReference>
<dbReference type="Proteomes" id="UP000217784">
    <property type="component" value="Unassembled WGS sequence"/>
</dbReference>
<dbReference type="Gene3D" id="1.10.10.10">
    <property type="entry name" value="Winged helix-like DNA-binding domain superfamily/Winged helix DNA-binding domain"/>
    <property type="match status" value="1"/>
</dbReference>
<dbReference type="CDD" id="cd00090">
    <property type="entry name" value="HTH_ARSR"/>
    <property type="match status" value="1"/>
</dbReference>
<dbReference type="SUPFAM" id="SSF46785">
    <property type="entry name" value="Winged helix' DNA-binding domain"/>
    <property type="match status" value="1"/>
</dbReference>
<keyword evidence="3" id="KW-1185">Reference proteome</keyword>
<evidence type="ECO:0000259" key="1">
    <source>
        <dbReference type="Pfam" id="PF09339"/>
    </source>
</evidence>
<dbReference type="InterPro" id="IPR005471">
    <property type="entry name" value="Tscrpt_reg_IclR_N"/>
</dbReference>
<dbReference type="OrthoDB" id="71582at2157"/>
<organism evidence="2 3">
    <name type="scientific">Methanobacterium bryantii</name>
    <dbReference type="NCBI Taxonomy" id="2161"/>
    <lineage>
        <taxon>Archaea</taxon>
        <taxon>Methanobacteriati</taxon>
        <taxon>Methanobacteriota</taxon>
        <taxon>Methanomada group</taxon>
        <taxon>Methanobacteria</taxon>
        <taxon>Methanobacteriales</taxon>
        <taxon>Methanobacteriaceae</taxon>
        <taxon>Methanobacterium</taxon>
    </lineage>
</organism>
<dbReference type="RefSeq" id="WP_069585411.1">
    <property type="nucleotide sequence ID" value="NZ_LMVM01000033.1"/>
</dbReference>
<dbReference type="InterPro" id="IPR036388">
    <property type="entry name" value="WH-like_DNA-bd_sf"/>
</dbReference>
<dbReference type="AlphaFoldDB" id="A0A2A2H3V3"/>
<sequence length="128" mass="14501">MLTEIFGSCPKVKVIDLLISNPWSEYTKTDIANYSGIARSTLYNFLGQLEEYGIIKPTKMVGRSQLYKVNMDSEITQLISAFQLSLADIEIGKQVKSSQKESVTHISEDYKKELSEIKKEVKKGKFAK</sequence>
<gene>
    <name evidence="2" type="ORF">ASJ80_03485</name>
</gene>
<dbReference type="InterPro" id="IPR036390">
    <property type="entry name" value="WH_DNA-bd_sf"/>
</dbReference>
<dbReference type="Pfam" id="PF09339">
    <property type="entry name" value="HTH_IclR"/>
    <property type="match status" value="1"/>
</dbReference>
<comment type="caution">
    <text evidence="2">The sequence shown here is derived from an EMBL/GenBank/DDBJ whole genome shotgun (WGS) entry which is preliminary data.</text>
</comment>
<proteinExistence type="predicted"/>
<name>A0A2A2H3V3_METBR</name>
<dbReference type="InterPro" id="IPR011991">
    <property type="entry name" value="ArsR-like_HTH"/>
</dbReference>
<accession>A0A2A2H3V3</accession>
<dbReference type="GO" id="GO:0003677">
    <property type="term" value="F:DNA binding"/>
    <property type="evidence" value="ECO:0007669"/>
    <property type="project" value="InterPro"/>
</dbReference>
<feature type="domain" description="HTH iclR-type" evidence="1">
    <location>
        <begin position="27"/>
        <end position="56"/>
    </location>
</feature>
<reference evidence="2 3" key="1">
    <citation type="journal article" date="2017" name="BMC Genomics">
        <title>Genomic analysis of methanogenic archaea reveals a shift towards energy conservation.</title>
        <authorList>
            <person name="Gilmore S.P."/>
            <person name="Henske J.K."/>
            <person name="Sexton J.A."/>
            <person name="Solomon K.V."/>
            <person name="Seppala S."/>
            <person name="Yoo J.I."/>
            <person name="Huyett L.M."/>
            <person name="Pressman A."/>
            <person name="Cogan J.Z."/>
            <person name="Kivenson V."/>
            <person name="Peng X."/>
            <person name="Tan Y."/>
            <person name="Valentine D.L."/>
            <person name="O'Malley M.A."/>
        </authorList>
    </citation>
    <scope>NUCLEOTIDE SEQUENCE [LARGE SCALE GENOMIC DNA]</scope>
    <source>
        <strain evidence="2 3">M.o.H.</strain>
    </source>
</reference>
<evidence type="ECO:0000313" key="2">
    <source>
        <dbReference type="EMBL" id="PAV04089.1"/>
    </source>
</evidence>
<dbReference type="EMBL" id="LMVM01000033">
    <property type="protein sequence ID" value="PAV04089.1"/>
    <property type="molecule type" value="Genomic_DNA"/>
</dbReference>